<gene>
    <name evidence="5" type="ORF">MNBD_GAMMA24-209</name>
</gene>
<comment type="similarity">
    <text evidence="2">Belongs to the NADH:flavin oxidoreductase/NADH oxidase family.</text>
</comment>
<dbReference type="EMBL" id="UOFZ01000058">
    <property type="protein sequence ID" value="VAX12671.1"/>
    <property type="molecule type" value="Genomic_DNA"/>
</dbReference>
<comment type="cofactor">
    <cofactor evidence="1">
        <name>FMN</name>
        <dbReference type="ChEBI" id="CHEBI:58210"/>
    </cofactor>
</comment>
<dbReference type="SUPFAM" id="SSF51395">
    <property type="entry name" value="FMN-linked oxidoreductases"/>
    <property type="match status" value="1"/>
</dbReference>
<evidence type="ECO:0000256" key="2">
    <source>
        <dbReference type="ARBA" id="ARBA00005979"/>
    </source>
</evidence>
<sequence>MPSTESKKYGLFEPLTIGDLNLKNRIVMAPLTRNRADEANVPTDLNVLYYRQRASAGLIITEGSQISAQALGYPATPGIHNDEQVRGWQRVTDAVHTEGGLIFIQLWHVGRISHPSMLPDHALPVAPSAIKPNGEAVTYEGMQPFVTPRALEREDIPALIADYVAAAKQAKRAGFDGIEIHAANGYLLDQFLRDGSNNRNDAYGGCVENRMRLLDEVVSAISEVWPRHRIGVRISPENQFNDIRDSQPQTTFNAIVDMLSKHPLAYLHVLEGDMLKHQRNVDYIELKRRFDGLYMANNNYDQARAEQACQQADADMVSFGRLFISNPDLPARFAQGAALNEADPATFYGGDAKGYTDYPML</sequence>
<evidence type="ECO:0000256" key="3">
    <source>
        <dbReference type="ARBA" id="ARBA00023002"/>
    </source>
</evidence>
<dbReference type="Pfam" id="PF00724">
    <property type="entry name" value="Oxidored_FMN"/>
    <property type="match status" value="1"/>
</dbReference>
<dbReference type="PANTHER" id="PTHR22893:SF91">
    <property type="entry name" value="NADPH DEHYDROGENASE 2-RELATED"/>
    <property type="match status" value="1"/>
</dbReference>
<evidence type="ECO:0000256" key="1">
    <source>
        <dbReference type="ARBA" id="ARBA00001917"/>
    </source>
</evidence>
<dbReference type="GO" id="GO:0005829">
    <property type="term" value="C:cytosol"/>
    <property type="evidence" value="ECO:0007669"/>
    <property type="project" value="UniProtKB-ARBA"/>
</dbReference>
<proteinExistence type="inferred from homology"/>
<dbReference type="Gene3D" id="3.20.20.70">
    <property type="entry name" value="Aldolase class I"/>
    <property type="match status" value="1"/>
</dbReference>
<reference evidence="5" key="1">
    <citation type="submission" date="2018-06" db="EMBL/GenBank/DDBJ databases">
        <authorList>
            <person name="Zhirakovskaya E."/>
        </authorList>
    </citation>
    <scope>NUCLEOTIDE SEQUENCE</scope>
</reference>
<dbReference type="PANTHER" id="PTHR22893">
    <property type="entry name" value="NADH OXIDOREDUCTASE-RELATED"/>
    <property type="match status" value="1"/>
</dbReference>
<accession>A0A3B1BE65</accession>
<name>A0A3B1BE65_9ZZZZ</name>
<feature type="domain" description="NADH:flavin oxidoreductase/NADH oxidase N-terminal" evidence="4">
    <location>
        <begin position="11"/>
        <end position="339"/>
    </location>
</feature>
<dbReference type="GO" id="GO:0010181">
    <property type="term" value="F:FMN binding"/>
    <property type="evidence" value="ECO:0007669"/>
    <property type="project" value="InterPro"/>
</dbReference>
<dbReference type="InterPro" id="IPR045247">
    <property type="entry name" value="Oye-like"/>
</dbReference>
<evidence type="ECO:0000313" key="5">
    <source>
        <dbReference type="EMBL" id="VAX12671.1"/>
    </source>
</evidence>
<dbReference type="GO" id="GO:0016628">
    <property type="term" value="F:oxidoreductase activity, acting on the CH-CH group of donors, NAD or NADP as acceptor"/>
    <property type="evidence" value="ECO:0007669"/>
    <property type="project" value="UniProtKB-ARBA"/>
</dbReference>
<dbReference type="CDD" id="cd02933">
    <property type="entry name" value="OYE_like_FMN"/>
    <property type="match status" value="1"/>
</dbReference>
<protein>
    <submittedName>
        <fullName evidence="5">NADH:flavin oxidoreductase/NADH oxidase</fullName>
    </submittedName>
</protein>
<dbReference type="InterPro" id="IPR013785">
    <property type="entry name" value="Aldolase_TIM"/>
</dbReference>
<dbReference type="AlphaFoldDB" id="A0A3B1BE65"/>
<organism evidence="5">
    <name type="scientific">hydrothermal vent metagenome</name>
    <dbReference type="NCBI Taxonomy" id="652676"/>
    <lineage>
        <taxon>unclassified sequences</taxon>
        <taxon>metagenomes</taxon>
        <taxon>ecological metagenomes</taxon>
    </lineage>
</organism>
<evidence type="ECO:0000259" key="4">
    <source>
        <dbReference type="Pfam" id="PF00724"/>
    </source>
</evidence>
<dbReference type="InterPro" id="IPR001155">
    <property type="entry name" value="OxRdtase_FMN_N"/>
</dbReference>
<keyword evidence="3" id="KW-0560">Oxidoreductase</keyword>
<dbReference type="FunFam" id="3.20.20.70:FF:000059">
    <property type="entry name" value="N-ethylmaleimide reductase, FMN-linked"/>
    <property type="match status" value="1"/>
</dbReference>